<name>A0A7X1B368_9BACT</name>
<evidence type="ECO:0000313" key="2">
    <source>
        <dbReference type="EMBL" id="MBC2606313.1"/>
    </source>
</evidence>
<sequence>MTIGAFPKDYPSIVDTAPQQFGIFYWPFDARPAEQHCATITKKKDSFIYEYRPHEGDPETKEYERKEDLVDRMKDDNRRLNDSGKCVIEF</sequence>
<reference evidence="1 3" key="1">
    <citation type="submission" date="2020-07" db="EMBL/GenBank/DDBJ databases">
        <authorList>
            <person name="Feng X."/>
        </authorList>
    </citation>
    <scope>NUCLEOTIDE SEQUENCE [LARGE SCALE GENOMIC DNA]</scope>
    <source>
        <strain evidence="1 3">JCM23202</strain>
    </source>
</reference>
<dbReference type="EMBL" id="JACHVC010000001">
    <property type="protein sequence ID" value="MBC2604810.1"/>
    <property type="molecule type" value="Genomic_DNA"/>
</dbReference>
<organism evidence="1 3">
    <name type="scientific">Pelagicoccus albus</name>
    <dbReference type="NCBI Taxonomy" id="415222"/>
    <lineage>
        <taxon>Bacteria</taxon>
        <taxon>Pseudomonadati</taxon>
        <taxon>Verrucomicrobiota</taxon>
        <taxon>Opitutia</taxon>
        <taxon>Puniceicoccales</taxon>
        <taxon>Pelagicoccaceae</taxon>
        <taxon>Pelagicoccus</taxon>
    </lineage>
</organism>
<keyword evidence="3" id="KW-1185">Reference proteome</keyword>
<dbReference type="AlphaFoldDB" id="A0A7X1B368"/>
<comment type="caution">
    <text evidence="1">The sequence shown here is derived from an EMBL/GenBank/DDBJ whole genome shotgun (WGS) entry which is preliminary data.</text>
</comment>
<dbReference type="Proteomes" id="UP000526501">
    <property type="component" value="Unassembled WGS sequence"/>
</dbReference>
<evidence type="ECO:0000313" key="1">
    <source>
        <dbReference type="EMBL" id="MBC2604810.1"/>
    </source>
</evidence>
<dbReference type="RefSeq" id="WP_185658693.1">
    <property type="nucleotide sequence ID" value="NZ_CAWPOO010000001.1"/>
</dbReference>
<protein>
    <submittedName>
        <fullName evidence="1">Uncharacterized protein</fullName>
    </submittedName>
</protein>
<proteinExistence type="predicted"/>
<gene>
    <name evidence="1" type="ORF">H5P27_01945</name>
    <name evidence="2" type="ORF">H5P27_09655</name>
</gene>
<accession>A0A7X1B368</accession>
<evidence type="ECO:0000313" key="3">
    <source>
        <dbReference type="Proteomes" id="UP000526501"/>
    </source>
</evidence>
<dbReference type="EMBL" id="JACHVC010000011">
    <property type="protein sequence ID" value="MBC2606313.1"/>
    <property type="molecule type" value="Genomic_DNA"/>
</dbReference>